<accession>A0ABZ2X721</accession>
<dbReference type="Proteomes" id="UP001489902">
    <property type="component" value="Chromosome 6"/>
</dbReference>
<dbReference type="EMBL" id="CP151265">
    <property type="protein sequence ID" value="WZH48901.1"/>
    <property type="molecule type" value="Genomic_DNA"/>
</dbReference>
<comment type="subcellular location">
    <subcellularLocation>
        <location evidence="4">Membrane</location>
        <topology evidence="4">Multi-pass membrane protein</topology>
    </subcellularLocation>
</comment>
<dbReference type="InterPro" id="IPR038814">
    <property type="entry name" value="AIM11"/>
</dbReference>
<comment type="similarity">
    <text evidence="4">Belongs to the AIM11 family.</text>
</comment>
<evidence type="ECO:0000256" key="2">
    <source>
        <dbReference type="ARBA" id="ARBA00022989"/>
    </source>
</evidence>
<evidence type="ECO:0000313" key="6">
    <source>
        <dbReference type="EMBL" id="WZH48901.1"/>
    </source>
</evidence>
<organism evidence="6 7">
    <name type="scientific">Fusarium acuminatum</name>
    <dbReference type="NCBI Taxonomy" id="5515"/>
    <lineage>
        <taxon>Eukaryota</taxon>
        <taxon>Fungi</taxon>
        <taxon>Dikarya</taxon>
        <taxon>Ascomycota</taxon>
        <taxon>Pezizomycotina</taxon>
        <taxon>Sordariomycetes</taxon>
        <taxon>Hypocreomycetidae</taxon>
        <taxon>Hypocreales</taxon>
        <taxon>Nectriaceae</taxon>
        <taxon>Fusarium</taxon>
        <taxon>Fusarium tricinctum species complex</taxon>
    </lineage>
</organism>
<keyword evidence="3" id="KW-0472">Membrane</keyword>
<name>A0ABZ2X721_9HYPO</name>
<reference evidence="6 7" key="1">
    <citation type="submission" date="2024-04" db="EMBL/GenBank/DDBJ databases">
        <title>Complete genome sequence of Fusarium acuminatum.</title>
        <authorList>
            <person name="Lan B."/>
        </authorList>
    </citation>
    <scope>NUCLEOTIDE SEQUENCE [LARGE SCALE GENOMIC DNA]</scope>
    <source>
        <strain evidence="6">1A</strain>
    </source>
</reference>
<proteinExistence type="inferred from homology"/>
<keyword evidence="1" id="KW-0812">Transmembrane</keyword>
<gene>
    <name evidence="4" type="primary">AIM11</name>
    <name evidence="6" type="ORF">QYS62_010086</name>
</gene>
<sequence>MSHVGGERGSYKKAVITMLVQKKHAGLKRNHDLFSSRSTVSWDKKMPIIASLVRSWLGVPTSDNAPTPEETTPVPQTLPNPSEASTPATSSPILQQTSTITARPEPSWNRSLKQFGLLLSGAGFLAASVAVSRRSVLRMRRSSIPKFYSSNRQLAKFDAEDRSFLAAQALGLATLNVMSFGVLLVGGISWAYDLSSIEELQQRTRAVTRRPGAMNPEEEKAMEEMMEDLMGKLGMEKPQKPSDVPNEDEK</sequence>
<evidence type="ECO:0000256" key="5">
    <source>
        <dbReference type="SAM" id="MobiDB-lite"/>
    </source>
</evidence>
<keyword evidence="2" id="KW-1133">Transmembrane helix</keyword>
<evidence type="ECO:0000256" key="1">
    <source>
        <dbReference type="ARBA" id="ARBA00022692"/>
    </source>
</evidence>
<dbReference type="PANTHER" id="PTHR39136">
    <property type="entry name" value="ALTERED INHERITANCE OF MITOCHONDRIA PROTEIN 11"/>
    <property type="match status" value="1"/>
</dbReference>
<dbReference type="PANTHER" id="PTHR39136:SF1">
    <property type="entry name" value="ALTERED INHERITANCE OF MITOCHONDRIA PROTEIN 11"/>
    <property type="match status" value="1"/>
</dbReference>
<evidence type="ECO:0000256" key="3">
    <source>
        <dbReference type="ARBA" id="ARBA00023136"/>
    </source>
</evidence>
<protein>
    <recommendedName>
        <fullName evidence="4">Altered inheritance of mitochondria protein 11</fullName>
    </recommendedName>
</protein>
<feature type="region of interest" description="Disordered" evidence="5">
    <location>
        <begin position="60"/>
        <end position="105"/>
    </location>
</feature>
<evidence type="ECO:0000256" key="4">
    <source>
        <dbReference type="RuleBase" id="RU367098"/>
    </source>
</evidence>
<feature type="compositionally biased region" description="Low complexity" evidence="5">
    <location>
        <begin position="66"/>
        <end position="92"/>
    </location>
</feature>
<keyword evidence="7" id="KW-1185">Reference proteome</keyword>
<evidence type="ECO:0000313" key="7">
    <source>
        <dbReference type="Proteomes" id="UP001489902"/>
    </source>
</evidence>